<sequence>MAAPPELDLLRMLLSEIDRLQNAVQHLLQSNADLKVAIEEEGDEDREFKQAIEENIVVIAKYRAKVQRLEEELAQLRAGRQALGGEAIPAGERPAAAAPPQQQQQGAAAVASGGDAAMPDAADPQQLPEQQRQQAPDGLWL</sequence>
<proteinExistence type="predicted"/>
<evidence type="ECO:0000313" key="3">
    <source>
        <dbReference type="Proteomes" id="UP000008141"/>
    </source>
</evidence>
<accession>E1Z6V7</accession>
<dbReference type="InParanoid" id="E1Z6V7"/>
<dbReference type="AlphaFoldDB" id="E1Z6V7"/>
<protein>
    <submittedName>
        <fullName evidence="2">Uncharacterized protein</fullName>
    </submittedName>
</protein>
<dbReference type="EMBL" id="GL433837">
    <property type="protein sequence ID" value="EFN58716.1"/>
    <property type="molecule type" value="Genomic_DNA"/>
</dbReference>
<gene>
    <name evidence="2" type="ORF">CHLNCDRAFT_140364</name>
</gene>
<name>E1Z6V7_CHLVA</name>
<dbReference type="KEGG" id="cvr:CHLNCDRAFT_140364"/>
<dbReference type="RefSeq" id="XP_005850818.1">
    <property type="nucleotide sequence ID" value="XM_005850756.1"/>
</dbReference>
<reference evidence="2 3" key="1">
    <citation type="journal article" date="2010" name="Plant Cell">
        <title>The Chlorella variabilis NC64A genome reveals adaptation to photosymbiosis, coevolution with viruses, and cryptic sex.</title>
        <authorList>
            <person name="Blanc G."/>
            <person name="Duncan G."/>
            <person name="Agarkova I."/>
            <person name="Borodovsky M."/>
            <person name="Gurnon J."/>
            <person name="Kuo A."/>
            <person name="Lindquist E."/>
            <person name="Lucas S."/>
            <person name="Pangilinan J."/>
            <person name="Polle J."/>
            <person name="Salamov A."/>
            <person name="Terry A."/>
            <person name="Yamada T."/>
            <person name="Dunigan D.D."/>
            <person name="Grigoriev I.V."/>
            <person name="Claverie J.M."/>
            <person name="Van Etten J.L."/>
        </authorList>
    </citation>
    <scope>NUCLEOTIDE SEQUENCE [LARGE SCALE GENOMIC DNA]</scope>
    <source>
        <strain evidence="2 3">NC64A</strain>
    </source>
</reference>
<dbReference type="Proteomes" id="UP000008141">
    <property type="component" value="Unassembled WGS sequence"/>
</dbReference>
<feature type="region of interest" description="Disordered" evidence="1">
    <location>
        <begin position="85"/>
        <end position="141"/>
    </location>
</feature>
<dbReference type="GeneID" id="17358196"/>
<evidence type="ECO:0000313" key="2">
    <source>
        <dbReference type="EMBL" id="EFN58716.1"/>
    </source>
</evidence>
<dbReference type="PANTHER" id="PTHR40422">
    <property type="entry name" value="TRANSLATION MACHINERY-ASSOCIATED PROTEIN 17"/>
    <property type="match status" value="1"/>
</dbReference>
<dbReference type="OrthoDB" id="548474at2759"/>
<keyword evidence="3" id="KW-1185">Reference proteome</keyword>
<evidence type="ECO:0000256" key="1">
    <source>
        <dbReference type="SAM" id="MobiDB-lite"/>
    </source>
</evidence>
<organism evidence="3">
    <name type="scientific">Chlorella variabilis</name>
    <name type="common">Green alga</name>
    <dbReference type="NCBI Taxonomy" id="554065"/>
    <lineage>
        <taxon>Eukaryota</taxon>
        <taxon>Viridiplantae</taxon>
        <taxon>Chlorophyta</taxon>
        <taxon>core chlorophytes</taxon>
        <taxon>Trebouxiophyceae</taxon>
        <taxon>Chlorellales</taxon>
        <taxon>Chlorellaceae</taxon>
        <taxon>Chlorella clade</taxon>
        <taxon>Chlorella</taxon>
    </lineage>
</organism>
<dbReference type="GO" id="GO:0070682">
    <property type="term" value="P:proteasome regulatory particle assembly"/>
    <property type="evidence" value="ECO:0007669"/>
    <property type="project" value="InterPro"/>
</dbReference>
<dbReference type="GO" id="GO:0030674">
    <property type="term" value="F:protein-macromolecule adaptor activity"/>
    <property type="evidence" value="ECO:0007669"/>
    <property type="project" value="TreeGrafter"/>
</dbReference>
<dbReference type="PANTHER" id="PTHR40422:SF1">
    <property type="entry name" value="TRANSLATION MACHINERY-ASSOCIATED PROTEIN 17"/>
    <property type="match status" value="1"/>
</dbReference>
<dbReference type="InterPro" id="IPR038966">
    <property type="entry name" value="TMA17"/>
</dbReference>
<dbReference type="STRING" id="554065.E1Z6V7"/>